<dbReference type="InterPro" id="IPR006311">
    <property type="entry name" value="TAT_signal"/>
</dbReference>
<keyword evidence="3" id="KW-1185">Reference proteome</keyword>
<dbReference type="Proteomes" id="UP000235828">
    <property type="component" value="Chromosome A"/>
</dbReference>
<protein>
    <recommendedName>
        <fullName evidence="4">Formate dehydrogenase region TAT target</fullName>
    </recommendedName>
</protein>
<keyword evidence="1" id="KW-0732">Signal</keyword>
<proteinExistence type="predicted"/>
<dbReference type="InterPro" id="IPR019546">
    <property type="entry name" value="TAT_signal_bac_arc"/>
</dbReference>
<dbReference type="NCBIfam" id="TIGR02811">
    <property type="entry name" value="formate_TAT"/>
    <property type="match status" value="1"/>
</dbReference>
<dbReference type="RefSeq" id="WP_102521463.1">
    <property type="nucleotide sequence ID" value="NZ_LT960611.1"/>
</dbReference>
<dbReference type="InterPro" id="IPR014177">
    <property type="entry name" value="Formate_DH_TAT-contain"/>
</dbReference>
<accession>A0A2N8Z9R8</accession>
<evidence type="ECO:0000313" key="3">
    <source>
        <dbReference type="Proteomes" id="UP000235828"/>
    </source>
</evidence>
<evidence type="ECO:0000256" key="1">
    <source>
        <dbReference type="ARBA" id="ARBA00022729"/>
    </source>
</evidence>
<dbReference type="NCBIfam" id="TIGR01409">
    <property type="entry name" value="TAT_signal_seq"/>
    <property type="match status" value="1"/>
</dbReference>
<name>A0A2N8Z9R8_9VIBR</name>
<organism evidence="2 3">
    <name type="scientific">Vibrio tapetis subsp. tapetis</name>
    <dbReference type="NCBI Taxonomy" id="1671868"/>
    <lineage>
        <taxon>Bacteria</taxon>
        <taxon>Pseudomonadati</taxon>
        <taxon>Pseudomonadota</taxon>
        <taxon>Gammaproteobacteria</taxon>
        <taxon>Vibrionales</taxon>
        <taxon>Vibrionaceae</taxon>
        <taxon>Vibrio</taxon>
    </lineage>
</organism>
<dbReference type="AlphaFoldDB" id="A0A2N8Z9R8"/>
<dbReference type="EMBL" id="LT960611">
    <property type="protein sequence ID" value="SON48658.1"/>
    <property type="molecule type" value="Genomic_DNA"/>
</dbReference>
<reference evidence="2 3" key="1">
    <citation type="submission" date="2017-10" db="EMBL/GenBank/DDBJ databases">
        <authorList>
            <person name="Banno H."/>
            <person name="Chua N.-H."/>
        </authorList>
    </citation>
    <scope>NUCLEOTIDE SEQUENCE [LARGE SCALE GENOMIC DNA]</scope>
    <source>
        <strain evidence="2">Vibrio tapetis CECT4600</strain>
    </source>
</reference>
<evidence type="ECO:0000313" key="2">
    <source>
        <dbReference type="EMBL" id="SON48658.1"/>
    </source>
</evidence>
<dbReference type="KEGG" id="vta:A0679"/>
<sequence>MKEKTQVNTARRNLLKGVTTATVAGAVVAGTAKVANAAEVSTPEEVKETGYHETQHIRDYYDTL</sequence>
<gene>
    <name evidence="2" type="ORF">VTAP4600_A0679</name>
</gene>
<dbReference type="PROSITE" id="PS51318">
    <property type="entry name" value="TAT"/>
    <property type="match status" value="1"/>
</dbReference>
<evidence type="ECO:0008006" key="4">
    <source>
        <dbReference type="Google" id="ProtNLM"/>
    </source>
</evidence>
<dbReference type="PIRSF" id="PIRSF036704">
    <property type="entry name" value="UCP036704"/>
    <property type="match status" value="1"/>
</dbReference>